<dbReference type="InterPro" id="IPR050407">
    <property type="entry name" value="Geranylgeranyl_reductase"/>
</dbReference>
<dbReference type="PANTHER" id="PTHR42685">
    <property type="entry name" value="GERANYLGERANYL DIPHOSPHATE REDUCTASE"/>
    <property type="match status" value="1"/>
</dbReference>
<dbReference type="InterPro" id="IPR002938">
    <property type="entry name" value="FAD-bd"/>
</dbReference>
<sequence>MKEHSILIIGGGLAGLCAAVHLAMEGLDVAILEKQTYPHHKVCGEYVSKEVEPYLQRLGIDLRAKGAIEITRFSMSAIDGYSIETKLPLGGLGISRYAFDNYLYLRAKELGVIFYFEKVISTAFKDDQFTVVTNVKNYTAKIVIGAYGKRSVLDKKLDRNFSRKKHSWLAVKAHYKVSDFPKGIVALHNFKGGYGGLSQTESGAINFCYLAHYNSFKACKDVDSYTQEIVGENPSLRKFLENSEPVFDNPMTIAQISFDKKESVVDHMLMCGDTAGLIHPLCGNGMAMAIHSAKIASELIVQFYRQGKYSRVALEQDYRKAWSKNFARRLWFGRILQGILLNEKWVSIGLKTIGRSETVLRYIISKTHGKPIV</sequence>
<dbReference type="SUPFAM" id="SSF51905">
    <property type="entry name" value="FAD/NAD(P)-binding domain"/>
    <property type="match status" value="1"/>
</dbReference>
<evidence type="ECO:0000259" key="1">
    <source>
        <dbReference type="Pfam" id="PF01494"/>
    </source>
</evidence>
<dbReference type="Pfam" id="PF01494">
    <property type="entry name" value="FAD_binding_3"/>
    <property type="match status" value="1"/>
</dbReference>
<dbReference type="OrthoDB" id="1142316at2"/>
<dbReference type="PRINTS" id="PR00420">
    <property type="entry name" value="RNGMNOXGNASE"/>
</dbReference>
<evidence type="ECO:0000313" key="3">
    <source>
        <dbReference type="Proteomes" id="UP000183038"/>
    </source>
</evidence>
<feature type="domain" description="FAD-binding" evidence="1">
    <location>
        <begin position="5"/>
        <end position="311"/>
    </location>
</feature>
<proteinExistence type="predicted"/>
<dbReference type="Proteomes" id="UP000183038">
    <property type="component" value="Unassembled WGS sequence"/>
</dbReference>
<protein>
    <submittedName>
        <fullName evidence="2">Dehydrogenase (Flavoprotein)</fullName>
    </submittedName>
</protein>
<gene>
    <name evidence="2" type="ORF">SAMN05192540_3249</name>
</gene>
<organism evidence="2 3">
    <name type="scientific">Maribacter dokdonensis</name>
    <dbReference type="NCBI Taxonomy" id="320912"/>
    <lineage>
        <taxon>Bacteria</taxon>
        <taxon>Pseudomonadati</taxon>
        <taxon>Bacteroidota</taxon>
        <taxon>Flavobacteriia</taxon>
        <taxon>Flavobacteriales</taxon>
        <taxon>Flavobacteriaceae</taxon>
        <taxon>Maribacter</taxon>
    </lineage>
</organism>
<dbReference type="Gene3D" id="3.50.50.60">
    <property type="entry name" value="FAD/NAD(P)-binding domain"/>
    <property type="match status" value="1"/>
</dbReference>
<dbReference type="GO" id="GO:0071949">
    <property type="term" value="F:FAD binding"/>
    <property type="evidence" value="ECO:0007669"/>
    <property type="project" value="InterPro"/>
</dbReference>
<dbReference type="PANTHER" id="PTHR42685:SF22">
    <property type="entry name" value="CONDITIONED MEDIUM FACTOR RECEPTOR 1"/>
    <property type="match status" value="1"/>
</dbReference>
<name>A0A1H4SSE9_9FLAO</name>
<evidence type="ECO:0000313" key="2">
    <source>
        <dbReference type="EMBL" id="SEC46801.1"/>
    </source>
</evidence>
<dbReference type="AlphaFoldDB" id="A0A1H4SSE9"/>
<dbReference type="EMBL" id="FNTB01000001">
    <property type="protein sequence ID" value="SEC46801.1"/>
    <property type="molecule type" value="Genomic_DNA"/>
</dbReference>
<reference evidence="2 3" key="1">
    <citation type="submission" date="2016-10" db="EMBL/GenBank/DDBJ databases">
        <authorList>
            <person name="de Groot N.N."/>
        </authorList>
    </citation>
    <scope>NUCLEOTIDE SEQUENCE [LARGE SCALE GENOMIC DNA]</scope>
    <source>
        <strain evidence="2 3">MAR_2009_71</strain>
    </source>
</reference>
<dbReference type="RefSeq" id="WP_074674089.1">
    <property type="nucleotide sequence ID" value="NZ_FNTB01000001.1"/>
</dbReference>
<dbReference type="InterPro" id="IPR036188">
    <property type="entry name" value="FAD/NAD-bd_sf"/>
</dbReference>
<accession>A0A1H4SSE9</accession>